<name>A0A452H965_9SAUR</name>
<feature type="transmembrane region" description="Helical" evidence="1">
    <location>
        <begin position="203"/>
        <end position="227"/>
    </location>
</feature>
<dbReference type="Ensembl" id="ENSGAGT00000012939.1">
    <property type="protein sequence ID" value="ENSGAGP00000011298.1"/>
    <property type="gene ID" value="ENSGAGG00000008739.1"/>
</dbReference>
<evidence type="ECO:0000313" key="3">
    <source>
        <dbReference type="Proteomes" id="UP000291020"/>
    </source>
</evidence>
<dbReference type="Proteomes" id="UP000291020">
    <property type="component" value="Unassembled WGS sequence"/>
</dbReference>
<keyword evidence="1" id="KW-0472">Membrane</keyword>
<accession>A0A452H965</accession>
<feature type="transmembrane region" description="Helical" evidence="1">
    <location>
        <begin position="167"/>
        <end position="191"/>
    </location>
</feature>
<keyword evidence="3" id="KW-1185">Reference proteome</keyword>
<protein>
    <submittedName>
        <fullName evidence="2">Uncharacterized protein</fullName>
    </submittedName>
</protein>
<keyword evidence="1" id="KW-0812">Transmembrane</keyword>
<keyword evidence="1" id="KW-1133">Transmembrane helix</keyword>
<reference evidence="2" key="3">
    <citation type="submission" date="2025-09" db="UniProtKB">
        <authorList>
            <consortium name="Ensembl"/>
        </authorList>
    </citation>
    <scope>IDENTIFICATION</scope>
</reference>
<sequence length="237" mass="25313">MGLVGPVACPAPSRGHLPSCSQHALLLLGATHPSCSQHALLLLGATHPSCSQHALLLLGATHPSCSQHALLLLGATHPSCSQHALLLLGATHPSCSQHALLLLGATHPSCSQHALLLLGTPQNGGVSGARGRPLRPFLLLASHEWSFSGHFLFVVFCWQHFLLWHHFLFIVVSFPFCCPVLVSHGVTSCLLSCNFPFMALCCYHCGVTSCLWPFVGVSWCHFLFAVVSLSDVLIPVC</sequence>
<reference evidence="2" key="2">
    <citation type="submission" date="2025-08" db="UniProtKB">
        <authorList>
            <consortium name="Ensembl"/>
        </authorList>
    </citation>
    <scope>IDENTIFICATION</scope>
</reference>
<reference evidence="3" key="1">
    <citation type="journal article" date="2017" name="PLoS ONE">
        <title>The Agassiz's desert tortoise genome provides a resource for the conservation of a threatened species.</title>
        <authorList>
            <person name="Tollis M."/>
            <person name="DeNardo D.F."/>
            <person name="Cornelius J.A."/>
            <person name="Dolby G.A."/>
            <person name="Edwards T."/>
            <person name="Henen B.T."/>
            <person name="Karl A.E."/>
            <person name="Murphy R.W."/>
            <person name="Kusumi K."/>
        </authorList>
    </citation>
    <scope>NUCLEOTIDE SEQUENCE [LARGE SCALE GENOMIC DNA]</scope>
</reference>
<proteinExistence type="predicted"/>
<organism evidence="2 3">
    <name type="scientific">Gopherus agassizii</name>
    <name type="common">Agassiz's desert tortoise</name>
    <dbReference type="NCBI Taxonomy" id="38772"/>
    <lineage>
        <taxon>Eukaryota</taxon>
        <taxon>Metazoa</taxon>
        <taxon>Chordata</taxon>
        <taxon>Craniata</taxon>
        <taxon>Vertebrata</taxon>
        <taxon>Euteleostomi</taxon>
        <taxon>Archelosauria</taxon>
        <taxon>Testudinata</taxon>
        <taxon>Testudines</taxon>
        <taxon>Cryptodira</taxon>
        <taxon>Durocryptodira</taxon>
        <taxon>Testudinoidea</taxon>
        <taxon>Testudinidae</taxon>
        <taxon>Gopherus</taxon>
    </lineage>
</organism>
<evidence type="ECO:0000313" key="2">
    <source>
        <dbReference type="Ensembl" id="ENSGAGP00000011298.1"/>
    </source>
</evidence>
<evidence type="ECO:0000256" key="1">
    <source>
        <dbReference type="SAM" id="Phobius"/>
    </source>
</evidence>
<dbReference type="AlphaFoldDB" id="A0A452H965"/>